<keyword evidence="2" id="KW-0472">Membrane</keyword>
<dbReference type="STRING" id="500610.SAMN02799615_02569"/>
<protein>
    <submittedName>
        <fullName evidence="4">Phospholipid/cholesterol/gamma-HCH transport system substrate-binding protein</fullName>
    </submittedName>
</protein>
<organism evidence="4 5">
    <name type="scientific">Dyella marensis</name>
    <dbReference type="NCBI Taxonomy" id="500610"/>
    <lineage>
        <taxon>Bacteria</taxon>
        <taxon>Pseudomonadati</taxon>
        <taxon>Pseudomonadota</taxon>
        <taxon>Gammaproteobacteria</taxon>
        <taxon>Lysobacterales</taxon>
        <taxon>Rhodanobacteraceae</taxon>
        <taxon>Dyella</taxon>
    </lineage>
</organism>
<dbReference type="EMBL" id="FONH01000008">
    <property type="protein sequence ID" value="SFF14553.1"/>
    <property type="molecule type" value="Genomic_DNA"/>
</dbReference>
<dbReference type="Proteomes" id="UP000199477">
    <property type="component" value="Unassembled WGS sequence"/>
</dbReference>
<keyword evidence="1" id="KW-0175">Coiled coil</keyword>
<keyword evidence="2" id="KW-0812">Transmembrane</keyword>
<dbReference type="PANTHER" id="PTHR36698">
    <property type="entry name" value="BLL5892 PROTEIN"/>
    <property type="match status" value="1"/>
</dbReference>
<reference evidence="5" key="1">
    <citation type="submission" date="2016-10" db="EMBL/GenBank/DDBJ databases">
        <authorList>
            <person name="Varghese N."/>
            <person name="Submissions S."/>
        </authorList>
    </citation>
    <scope>NUCLEOTIDE SEQUENCE [LARGE SCALE GENOMIC DNA]</scope>
    <source>
        <strain evidence="5">UNC178MFTsu3.1</strain>
    </source>
</reference>
<keyword evidence="5" id="KW-1185">Reference proteome</keyword>
<dbReference type="Pfam" id="PF02470">
    <property type="entry name" value="MlaD"/>
    <property type="match status" value="1"/>
</dbReference>
<dbReference type="InterPro" id="IPR003399">
    <property type="entry name" value="Mce/MlaD"/>
</dbReference>
<evidence type="ECO:0000256" key="2">
    <source>
        <dbReference type="SAM" id="Phobius"/>
    </source>
</evidence>
<evidence type="ECO:0000259" key="3">
    <source>
        <dbReference type="Pfam" id="PF02470"/>
    </source>
</evidence>
<accession>A0A1I2GBK9</accession>
<dbReference type="SUPFAM" id="SSF58104">
    <property type="entry name" value="Methyl-accepting chemotaxis protein (MCP) signaling domain"/>
    <property type="match status" value="1"/>
</dbReference>
<dbReference type="AlphaFoldDB" id="A0A1I2GBK9"/>
<proteinExistence type="predicted"/>
<evidence type="ECO:0000313" key="5">
    <source>
        <dbReference type="Proteomes" id="UP000199477"/>
    </source>
</evidence>
<sequence>METRAHHVLIGLFTVIVVAAALLFGLWLAKSSTDRQFAEYQVVFNEAVSGLSQGSAVQYNGIKVGDVNQLKLDPQDPRRVLARIRVGADTPIKQDTRAKLALTGVTGMAVIQLSGGSPGSPALTSPEGGLPVIVADPSPLSKLLSNGEDVMTNINDVVSRASQLMSEENVARIGRTLDHLDKATGAVADQRDDIRALLSQLAQASKQANATLAQTEQLARSANGLVDQQGRATLESARNAMASLERSTAAIDRLLNDNRAALNGGMQGLGELGPAVRELRDAANSLRGITRKFDDNPAGFLLGRDRSKEFEP</sequence>
<evidence type="ECO:0000256" key="1">
    <source>
        <dbReference type="SAM" id="Coils"/>
    </source>
</evidence>
<evidence type="ECO:0000313" key="4">
    <source>
        <dbReference type="EMBL" id="SFF14553.1"/>
    </source>
</evidence>
<keyword evidence="2" id="KW-1133">Transmembrane helix</keyword>
<dbReference type="RefSeq" id="WP_026635570.1">
    <property type="nucleotide sequence ID" value="NZ_FONH01000008.1"/>
</dbReference>
<dbReference type="PANTHER" id="PTHR36698:SF2">
    <property type="entry name" value="MCE_MLAD DOMAIN-CONTAINING PROTEIN"/>
    <property type="match status" value="1"/>
</dbReference>
<feature type="transmembrane region" description="Helical" evidence="2">
    <location>
        <begin position="6"/>
        <end position="29"/>
    </location>
</feature>
<feature type="domain" description="Mce/MlaD" evidence="3">
    <location>
        <begin position="39"/>
        <end position="116"/>
    </location>
</feature>
<feature type="coiled-coil region" evidence="1">
    <location>
        <begin position="187"/>
        <end position="218"/>
    </location>
</feature>
<name>A0A1I2GBK9_9GAMM</name>
<gene>
    <name evidence="4" type="ORF">SAMN02799615_02569</name>
</gene>